<reference evidence="2" key="2">
    <citation type="submission" date="2020-09" db="EMBL/GenBank/DDBJ databases">
        <authorList>
            <person name="Sun Q."/>
            <person name="Kim S."/>
        </authorList>
    </citation>
    <scope>NUCLEOTIDE SEQUENCE</scope>
    <source>
        <strain evidence="2">KCTC 22169</strain>
    </source>
</reference>
<proteinExistence type="predicted"/>
<keyword evidence="1" id="KW-0472">Membrane</keyword>
<evidence type="ECO:0000313" key="3">
    <source>
        <dbReference type="Proteomes" id="UP000626148"/>
    </source>
</evidence>
<protein>
    <submittedName>
        <fullName evidence="2">Uncharacterized protein</fullName>
    </submittedName>
</protein>
<keyword evidence="3" id="KW-1185">Reference proteome</keyword>
<evidence type="ECO:0000256" key="1">
    <source>
        <dbReference type="SAM" id="Phobius"/>
    </source>
</evidence>
<dbReference type="Proteomes" id="UP000626148">
    <property type="component" value="Unassembled WGS sequence"/>
</dbReference>
<evidence type="ECO:0000313" key="2">
    <source>
        <dbReference type="EMBL" id="GGX68954.1"/>
    </source>
</evidence>
<gene>
    <name evidence="2" type="ORF">GCM10007392_40780</name>
</gene>
<dbReference type="RefSeq" id="WP_189612200.1">
    <property type="nucleotide sequence ID" value="NZ_BMXR01000012.1"/>
</dbReference>
<organism evidence="2 3">
    <name type="scientific">Saccharospirillum salsuginis</name>
    <dbReference type="NCBI Taxonomy" id="418750"/>
    <lineage>
        <taxon>Bacteria</taxon>
        <taxon>Pseudomonadati</taxon>
        <taxon>Pseudomonadota</taxon>
        <taxon>Gammaproteobacteria</taxon>
        <taxon>Oceanospirillales</taxon>
        <taxon>Saccharospirillaceae</taxon>
        <taxon>Saccharospirillum</taxon>
    </lineage>
</organism>
<comment type="caution">
    <text evidence="2">The sequence shown here is derived from an EMBL/GenBank/DDBJ whole genome shotgun (WGS) entry which is preliminary data.</text>
</comment>
<accession>A0A918KNE7</accession>
<reference evidence="2" key="1">
    <citation type="journal article" date="2014" name="Int. J. Syst. Evol. Microbiol.">
        <title>Complete genome sequence of Corynebacterium casei LMG S-19264T (=DSM 44701T), isolated from a smear-ripened cheese.</title>
        <authorList>
            <consortium name="US DOE Joint Genome Institute (JGI-PGF)"/>
            <person name="Walter F."/>
            <person name="Albersmeier A."/>
            <person name="Kalinowski J."/>
            <person name="Ruckert C."/>
        </authorList>
    </citation>
    <scope>NUCLEOTIDE SEQUENCE</scope>
    <source>
        <strain evidence="2">KCTC 22169</strain>
    </source>
</reference>
<feature type="transmembrane region" description="Helical" evidence="1">
    <location>
        <begin position="51"/>
        <end position="68"/>
    </location>
</feature>
<name>A0A918KNE7_9GAMM</name>
<feature type="transmembrane region" description="Helical" evidence="1">
    <location>
        <begin position="75"/>
        <end position="98"/>
    </location>
</feature>
<dbReference type="EMBL" id="BMXR01000012">
    <property type="protein sequence ID" value="GGX68954.1"/>
    <property type="molecule type" value="Genomic_DNA"/>
</dbReference>
<dbReference type="AlphaFoldDB" id="A0A918KNE7"/>
<feature type="transmembrane region" description="Helical" evidence="1">
    <location>
        <begin position="104"/>
        <end position="124"/>
    </location>
</feature>
<sequence length="137" mass="14835">MNRNILLTLNAVFLAFSLWLLVARLILPFIQAAQAIGFSDALSLLSGVRPVLLLIAPCLFTWMMANIVKLRWSLVLYVSSYVLLILAVILLASGVVSVTQGEDINVGLVITLVAALLLLATAWFNGRALKGFNKPVA</sequence>
<keyword evidence="1" id="KW-0812">Transmembrane</keyword>
<keyword evidence="1" id="KW-1133">Transmembrane helix</keyword>